<feature type="transmembrane region" description="Helical" evidence="2">
    <location>
        <begin position="208"/>
        <end position="228"/>
    </location>
</feature>
<dbReference type="VEuPathDB" id="FungiDB:ATCC64974_33970"/>
<feature type="coiled-coil region" evidence="1">
    <location>
        <begin position="39"/>
        <end position="66"/>
    </location>
</feature>
<name>A0A117E2G2_ASPNG</name>
<evidence type="ECO:0000313" key="5">
    <source>
        <dbReference type="Proteomes" id="UP000068243"/>
    </source>
</evidence>
<dbReference type="OMA" id="MFFETAA"/>
<comment type="caution">
    <text evidence="4">The sequence shown here is derived from an EMBL/GenBank/DDBJ whole genome shotgun (WGS) entry which is preliminary data.</text>
</comment>
<dbReference type="Proteomes" id="UP000068243">
    <property type="component" value="Unassembled WGS sequence"/>
</dbReference>
<sequence>MSTANLRPVEGYDKLAAFIEADPGLAIFRRFTKLNIKSILYYQAEIANLEEELEFLIQDDKDSQDEKKQLYPFSVRDLKEGNPTQWSKFQEARDLMDKFNHAIIQQRELMRLSTPDKCDLSVLREWLDRPEGGNMFFETAAEMDVYHERNDGDMIALFSRHEGVDNLTRLIFNRVVPWFHKRWGEKYESNENGAWQYSDKKIKACTHFFSVIIAAVLPASSMIVLYFIKNTAIRMVTIMLYNIAFSLALGLMVRARRVEIFAAATAFAAVNVALISNSGDCQCS</sequence>
<dbReference type="AlphaFoldDB" id="A0A117E2G2"/>
<evidence type="ECO:0000256" key="2">
    <source>
        <dbReference type="SAM" id="Phobius"/>
    </source>
</evidence>
<keyword evidence="2" id="KW-0812">Transmembrane</keyword>
<dbReference type="VEuPathDB" id="FungiDB:M747DRAFT_234254"/>
<keyword evidence="1" id="KW-0175">Coiled coil</keyword>
<dbReference type="OrthoDB" id="3533814at2759"/>
<organism evidence="4 5">
    <name type="scientific">Aspergillus niger</name>
    <dbReference type="NCBI Taxonomy" id="5061"/>
    <lineage>
        <taxon>Eukaryota</taxon>
        <taxon>Fungi</taxon>
        <taxon>Dikarya</taxon>
        <taxon>Ascomycota</taxon>
        <taxon>Pezizomycotina</taxon>
        <taxon>Eurotiomycetes</taxon>
        <taxon>Eurotiomycetidae</taxon>
        <taxon>Eurotiales</taxon>
        <taxon>Aspergillaceae</taxon>
        <taxon>Aspergillus</taxon>
        <taxon>Aspergillus subgen. Circumdati</taxon>
    </lineage>
</organism>
<gene>
    <name evidence="4" type="ORF">ABL_08219</name>
</gene>
<dbReference type="PaxDb" id="5061-CADANGAP00010228"/>
<keyword evidence="2" id="KW-1133">Transmembrane helix</keyword>
<dbReference type="InterPro" id="IPR046529">
    <property type="entry name" value="DUF6594"/>
</dbReference>
<evidence type="ECO:0000256" key="1">
    <source>
        <dbReference type="SAM" id="Coils"/>
    </source>
</evidence>
<reference evidence="5" key="1">
    <citation type="journal article" date="2016" name="Genome Announc.">
        <title>Draft genome sequence of Aspergillus niger strain An76.</title>
        <authorList>
            <person name="Gong W."/>
            <person name="Cheng Z."/>
            <person name="Zhang H."/>
            <person name="Liu L."/>
            <person name="Gao P."/>
            <person name="Wang L."/>
        </authorList>
    </citation>
    <scope>NUCLEOTIDE SEQUENCE [LARGE SCALE GENOMIC DNA]</scope>
    <source>
        <strain evidence="5">An76</strain>
    </source>
</reference>
<dbReference type="PANTHER" id="PTHR34502">
    <property type="entry name" value="DUF6594 DOMAIN-CONTAINING PROTEIN-RELATED"/>
    <property type="match status" value="1"/>
</dbReference>
<evidence type="ECO:0000313" key="4">
    <source>
        <dbReference type="EMBL" id="GAQ45558.1"/>
    </source>
</evidence>
<dbReference type="VEuPathDB" id="FungiDB:An12g09960"/>
<dbReference type="PANTHER" id="PTHR34502:SF5">
    <property type="entry name" value="DUF6594 DOMAIN-CONTAINING PROTEIN"/>
    <property type="match status" value="1"/>
</dbReference>
<evidence type="ECO:0000259" key="3">
    <source>
        <dbReference type="Pfam" id="PF20237"/>
    </source>
</evidence>
<feature type="domain" description="DUF6594" evidence="3">
    <location>
        <begin position="12"/>
        <end position="272"/>
    </location>
</feature>
<dbReference type="EMBL" id="BCMY01000017">
    <property type="protein sequence ID" value="GAQ45558.1"/>
    <property type="molecule type" value="Genomic_DNA"/>
</dbReference>
<dbReference type="VEuPathDB" id="FungiDB:ASPNIDRAFT2_1143317"/>
<feature type="transmembrane region" description="Helical" evidence="2">
    <location>
        <begin position="234"/>
        <end position="253"/>
    </location>
</feature>
<dbReference type="Pfam" id="PF20237">
    <property type="entry name" value="DUF6594"/>
    <property type="match status" value="1"/>
</dbReference>
<proteinExistence type="predicted"/>
<protein>
    <recommendedName>
        <fullName evidence="3">DUF6594 domain-containing protein</fullName>
    </recommendedName>
</protein>
<accession>A0A117E2G2</accession>
<keyword evidence="2" id="KW-0472">Membrane</keyword>
<feature type="transmembrane region" description="Helical" evidence="2">
    <location>
        <begin position="260"/>
        <end position="279"/>
    </location>
</feature>